<gene>
    <name evidence="2" type="ORF">PV06_08336</name>
</gene>
<keyword evidence="3" id="KW-1185">Reference proteome</keyword>
<dbReference type="RefSeq" id="XP_016259966.1">
    <property type="nucleotide sequence ID" value="XM_016409658.1"/>
</dbReference>
<evidence type="ECO:0000256" key="1">
    <source>
        <dbReference type="SAM" id="MobiDB-lite"/>
    </source>
</evidence>
<sequence length="201" mass="20847">MPCSSFNQPHATPHRQPFMDNQQCSSLAPESKNPLCDGTTTSTLASSVSQPPSTEKPSGDDSDNRASAELTSSTTSDHDKRTSAEITSTTTSVQDNRTSSTPGENVMAISNLVTDNETNVEPESPRDSAVAIETPQESDADAGDEPDDDSPASASDSDDNEDEYDTGSDSDDGSDAEGGVATNVDQDPVGVSEAETEVGPG</sequence>
<feature type="compositionally biased region" description="Acidic residues" evidence="1">
    <location>
        <begin position="136"/>
        <end position="175"/>
    </location>
</feature>
<feature type="compositionally biased region" description="Polar residues" evidence="1">
    <location>
        <begin position="38"/>
        <end position="56"/>
    </location>
</feature>
<proteinExistence type="predicted"/>
<organism evidence="2 3">
    <name type="scientific">Exophiala oligosperma</name>
    <dbReference type="NCBI Taxonomy" id="215243"/>
    <lineage>
        <taxon>Eukaryota</taxon>
        <taxon>Fungi</taxon>
        <taxon>Dikarya</taxon>
        <taxon>Ascomycota</taxon>
        <taxon>Pezizomycotina</taxon>
        <taxon>Eurotiomycetes</taxon>
        <taxon>Chaetothyriomycetidae</taxon>
        <taxon>Chaetothyriales</taxon>
        <taxon>Herpotrichiellaceae</taxon>
        <taxon>Exophiala</taxon>
    </lineage>
</organism>
<dbReference type="GeneID" id="27360410"/>
<evidence type="ECO:0000313" key="3">
    <source>
        <dbReference type="Proteomes" id="UP000053342"/>
    </source>
</evidence>
<protein>
    <submittedName>
        <fullName evidence="2">Uncharacterized protein</fullName>
    </submittedName>
</protein>
<accession>A0A0D2DB85</accession>
<name>A0A0D2DB85_9EURO</name>
<feature type="region of interest" description="Disordered" evidence="1">
    <location>
        <begin position="1"/>
        <end position="201"/>
    </location>
</feature>
<feature type="compositionally biased region" description="Polar residues" evidence="1">
    <location>
        <begin position="84"/>
        <end position="103"/>
    </location>
</feature>
<feature type="compositionally biased region" description="Polar residues" evidence="1">
    <location>
        <begin position="1"/>
        <end position="10"/>
    </location>
</feature>
<dbReference type="AlphaFoldDB" id="A0A0D2DB85"/>
<evidence type="ECO:0000313" key="2">
    <source>
        <dbReference type="EMBL" id="KIW39750.1"/>
    </source>
</evidence>
<feature type="compositionally biased region" description="Basic and acidic residues" evidence="1">
    <location>
        <begin position="57"/>
        <end position="66"/>
    </location>
</feature>
<feature type="compositionally biased region" description="Polar residues" evidence="1">
    <location>
        <begin position="111"/>
        <end position="121"/>
    </location>
</feature>
<dbReference type="VEuPathDB" id="FungiDB:PV06_08336"/>
<feature type="compositionally biased region" description="Polar residues" evidence="1">
    <location>
        <begin position="19"/>
        <end position="28"/>
    </location>
</feature>
<reference evidence="2 3" key="1">
    <citation type="submission" date="2015-01" db="EMBL/GenBank/DDBJ databases">
        <title>The Genome Sequence of Exophiala oligosperma CBS72588.</title>
        <authorList>
            <consortium name="The Broad Institute Genomics Platform"/>
            <person name="Cuomo C."/>
            <person name="de Hoog S."/>
            <person name="Gorbushina A."/>
            <person name="Stielow B."/>
            <person name="Teixiera M."/>
            <person name="Abouelleil A."/>
            <person name="Chapman S.B."/>
            <person name="Priest M."/>
            <person name="Young S.K."/>
            <person name="Wortman J."/>
            <person name="Nusbaum C."/>
            <person name="Birren B."/>
        </authorList>
    </citation>
    <scope>NUCLEOTIDE SEQUENCE [LARGE SCALE GENOMIC DNA]</scope>
    <source>
        <strain evidence="2 3">CBS 72588</strain>
    </source>
</reference>
<dbReference type="EMBL" id="KN847339">
    <property type="protein sequence ID" value="KIW39750.1"/>
    <property type="molecule type" value="Genomic_DNA"/>
</dbReference>
<dbReference type="HOGENOM" id="CLU_1360417_0_0_1"/>
<dbReference type="Proteomes" id="UP000053342">
    <property type="component" value="Unassembled WGS sequence"/>
</dbReference>